<dbReference type="PANTHER" id="PTHR42831:SF1">
    <property type="entry name" value="FE-S PROTEIN MATURATION AUXILIARY FACTOR YITW"/>
    <property type="match status" value="1"/>
</dbReference>
<evidence type="ECO:0000313" key="3">
    <source>
        <dbReference type="Proteomes" id="UP000051248"/>
    </source>
</evidence>
<name>A0A0R1KHT1_9LACO</name>
<evidence type="ECO:0000259" key="1">
    <source>
        <dbReference type="Pfam" id="PF01883"/>
    </source>
</evidence>
<gene>
    <name evidence="2" type="ORF">FD03_GL000226</name>
</gene>
<sequence>MTETTMEDQVKESLMDVIDPELGIDIVNLGLIYKIDIIDSNCIITMTLTTMGCPLGDYLHDEIVDAAECVEGIKSVEINLVWEPAWEIDKASRFARISLGIFDS</sequence>
<dbReference type="SUPFAM" id="SSF117916">
    <property type="entry name" value="Fe-S cluster assembly (FSCA) domain-like"/>
    <property type="match status" value="1"/>
</dbReference>
<dbReference type="InterPro" id="IPR002744">
    <property type="entry name" value="MIP18-like"/>
</dbReference>
<dbReference type="PANTHER" id="PTHR42831">
    <property type="entry name" value="FE-S PROTEIN MATURATION AUXILIARY FACTOR YITW"/>
    <property type="match status" value="1"/>
</dbReference>
<dbReference type="InterPro" id="IPR034904">
    <property type="entry name" value="FSCA_dom_sf"/>
</dbReference>
<dbReference type="PATRIC" id="fig|1423775.4.peg.230"/>
<reference evidence="2 3" key="1">
    <citation type="journal article" date="2015" name="Genome Announc.">
        <title>Expanding the biotechnology potential of lactobacilli through comparative genomics of 213 strains and associated genera.</title>
        <authorList>
            <person name="Sun Z."/>
            <person name="Harris H.M."/>
            <person name="McCann A."/>
            <person name="Guo C."/>
            <person name="Argimon S."/>
            <person name="Zhang W."/>
            <person name="Yang X."/>
            <person name="Jeffery I.B."/>
            <person name="Cooney J.C."/>
            <person name="Kagawa T.F."/>
            <person name="Liu W."/>
            <person name="Song Y."/>
            <person name="Salvetti E."/>
            <person name="Wrobel A."/>
            <person name="Rasinkangas P."/>
            <person name="Parkhill J."/>
            <person name="Rea M.C."/>
            <person name="O'Sullivan O."/>
            <person name="Ritari J."/>
            <person name="Douillard F.P."/>
            <person name="Paul Ross R."/>
            <person name="Yang R."/>
            <person name="Briner A.E."/>
            <person name="Felis G.E."/>
            <person name="de Vos W.M."/>
            <person name="Barrangou R."/>
            <person name="Klaenhammer T.R."/>
            <person name="Caufield P.W."/>
            <person name="Cui Y."/>
            <person name="Zhang H."/>
            <person name="O'Toole P.W."/>
        </authorList>
    </citation>
    <scope>NUCLEOTIDE SEQUENCE [LARGE SCALE GENOMIC DNA]</scope>
    <source>
        <strain evidence="2 3">DSM 19682</strain>
    </source>
</reference>
<dbReference type="OrthoDB" id="9805360at2"/>
<dbReference type="STRING" id="1423775.FD03_GL000226"/>
<dbReference type="Proteomes" id="UP000051248">
    <property type="component" value="Unassembled WGS sequence"/>
</dbReference>
<dbReference type="InterPro" id="IPR052339">
    <property type="entry name" value="Fe-S_Maturation_MIP18"/>
</dbReference>
<dbReference type="AlphaFoldDB" id="A0A0R1KHT1"/>
<comment type="caution">
    <text evidence="2">The sequence shown here is derived from an EMBL/GenBank/DDBJ whole genome shotgun (WGS) entry which is preliminary data.</text>
</comment>
<keyword evidence="3" id="KW-1185">Reference proteome</keyword>
<dbReference type="RefSeq" id="WP_056979736.1">
    <property type="nucleotide sequence ID" value="NZ_AZDZ01000009.1"/>
</dbReference>
<feature type="domain" description="MIP18 family-like" evidence="1">
    <location>
        <begin position="7"/>
        <end position="79"/>
    </location>
</feature>
<dbReference type="Gene3D" id="3.30.300.130">
    <property type="entry name" value="Fe-S cluster assembly (FSCA)"/>
    <property type="match status" value="1"/>
</dbReference>
<dbReference type="EMBL" id="AZDZ01000009">
    <property type="protein sequence ID" value="KRK80049.1"/>
    <property type="molecule type" value="Genomic_DNA"/>
</dbReference>
<dbReference type="Pfam" id="PF01883">
    <property type="entry name" value="FeS_assembly_P"/>
    <property type="match status" value="1"/>
</dbReference>
<protein>
    <recommendedName>
        <fullName evidence="1">MIP18 family-like domain-containing protein</fullName>
    </recommendedName>
</protein>
<evidence type="ECO:0000313" key="2">
    <source>
        <dbReference type="EMBL" id="KRK80049.1"/>
    </source>
</evidence>
<organism evidence="2 3">
    <name type="scientific">Companilactobacillus nodensis DSM 19682 = JCM 14932 = NBRC 107160</name>
    <dbReference type="NCBI Taxonomy" id="1423775"/>
    <lineage>
        <taxon>Bacteria</taxon>
        <taxon>Bacillati</taxon>
        <taxon>Bacillota</taxon>
        <taxon>Bacilli</taxon>
        <taxon>Lactobacillales</taxon>
        <taxon>Lactobacillaceae</taxon>
        <taxon>Companilactobacillus</taxon>
    </lineage>
</organism>
<proteinExistence type="predicted"/>
<accession>A0A0R1KHT1</accession>